<feature type="domain" description="Fibronectin type-III" evidence="5">
    <location>
        <begin position="312"/>
        <end position="397"/>
    </location>
</feature>
<comment type="caution">
    <text evidence="6">The sequence shown here is derived from an EMBL/GenBank/DDBJ whole genome shotgun (WGS) entry which is preliminary data.</text>
</comment>
<evidence type="ECO:0000256" key="2">
    <source>
        <dbReference type="ARBA" id="ARBA00023295"/>
    </source>
</evidence>
<dbReference type="InterPro" id="IPR013783">
    <property type="entry name" value="Ig-like_fold"/>
</dbReference>
<proteinExistence type="predicted"/>
<dbReference type="SUPFAM" id="SSF49265">
    <property type="entry name" value="Fibronectin type III"/>
    <property type="match status" value="1"/>
</dbReference>
<feature type="region of interest" description="Disordered" evidence="4">
    <location>
        <begin position="207"/>
        <end position="232"/>
    </location>
</feature>
<dbReference type="InterPro" id="IPR046542">
    <property type="entry name" value="DUF6801"/>
</dbReference>
<keyword evidence="7" id="KW-1185">Reference proteome</keyword>
<dbReference type="PROSITE" id="PS50853">
    <property type="entry name" value="FN3"/>
    <property type="match status" value="2"/>
</dbReference>
<evidence type="ECO:0000256" key="4">
    <source>
        <dbReference type="SAM" id="MobiDB-lite"/>
    </source>
</evidence>
<keyword evidence="3" id="KW-0119">Carbohydrate metabolism</keyword>
<dbReference type="InterPro" id="IPR036116">
    <property type="entry name" value="FN3_sf"/>
</dbReference>
<keyword evidence="1" id="KW-0677">Repeat</keyword>
<dbReference type="PANTHER" id="PTHR13817:SF73">
    <property type="entry name" value="FIBRONECTIN TYPE-III DOMAIN-CONTAINING PROTEIN"/>
    <property type="match status" value="1"/>
</dbReference>
<evidence type="ECO:0000313" key="6">
    <source>
        <dbReference type="EMBL" id="GAA4054170.1"/>
    </source>
</evidence>
<sequence>MNLQPTVGRAVLALVATVAVVVGLIVVTGSRFAVAEPSTLALKYDCRYPQIGTKELDVLVTVDYPARVSTKMERQGVPPVEARTVATVNAETTDGLLAVRAATIQGVGSVQAVLGRPDGDLDAKPRFGVPLTRIPPVGAFDLRTSVRVPSLETKRAGQGRIEIHDLDLTIQPKKADGTPTTLGPTVVVPCTQRPGQDNVLARTRITDEADTRAPSRPREVKATAKSPTSVSLSWGRSSDDFWVSGYDVYADGRIVWQSTGPDPTATLTGLSPATPYTFTVKARDLTGNVSDGADPIQVTTDPDAPDTTPPTVPGKPAVTGLAKDTVVMSWPESTDNVAVTGYRIYADGRSAAETDTPFGWVSRLTPERTYTFTVRARDAAGNLSPPSPPLSVTMPKGPPSECGTLKGDEDWIEACAYMAGYANVAKLNSAVVLNPATPSPVLTNVAYYATATRAKARFLFVGPLRTRTTMLTFGFMPTTATMELNQLEPGTLEGEDTGSGFKARATVRMAVRLLDATVNGAPLDLGRRCVSARPMTITLDSTRWYKSVKDGGPLSGTMTIPPFSGCGAKENLDRLLNASISGGGNAVKVVQGPVCQVSQATCPPVDPVTAR</sequence>
<dbReference type="RefSeq" id="WP_344939153.1">
    <property type="nucleotide sequence ID" value="NZ_BAAAZG010000001.1"/>
</dbReference>
<reference evidence="7" key="1">
    <citation type="journal article" date="2019" name="Int. J. Syst. Evol. Microbiol.">
        <title>The Global Catalogue of Microorganisms (GCM) 10K type strain sequencing project: providing services to taxonomists for standard genome sequencing and annotation.</title>
        <authorList>
            <consortium name="The Broad Institute Genomics Platform"/>
            <consortium name="The Broad Institute Genome Sequencing Center for Infectious Disease"/>
            <person name="Wu L."/>
            <person name="Ma J."/>
        </authorList>
    </citation>
    <scope>NUCLEOTIDE SEQUENCE [LARGE SCALE GENOMIC DNA]</scope>
    <source>
        <strain evidence="7">JCM 16702</strain>
    </source>
</reference>
<name>A0ABP7UVU7_9ACTN</name>
<dbReference type="CDD" id="cd00063">
    <property type="entry name" value="FN3"/>
    <property type="match status" value="2"/>
</dbReference>
<dbReference type="EMBL" id="BAAAZG010000001">
    <property type="protein sequence ID" value="GAA4054170.1"/>
    <property type="molecule type" value="Genomic_DNA"/>
</dbReference>
<evidence type="ECO:0000259" key="5">
    <source>
        <dbReference type="PROSITE" id="PS50853"/>
    </source>
</evidence>
<feature type="domain" description="Fibronectin type-III" evidence="5">
    <location>
        <begin position="216"/>
        <end position="303"/>
    </location>
</feature>
<dbReference type="Pfam" id="PF00041">
    <property type="entry name" value="fn3"/>
    <property type="match status" value="2"/>
</dbReference>
<dbReference type="InterPro" id="IPR050964">
    <property type="entry name" value="Striated_Muscle_Regulatory"/>
</dbReference>
<organism evidence="6 7">
    <name type="scientific">Actinomadura miaoliensis</name>
    <dbReference type="NCBI Taxonomy" id="430685"/>
    <lineage>
        <taxon>Bacteria</taxon>
        <taxon>Bacillati</taxon>
        <taxon>Actinomycetota</taxon>
        <taxon>Actinomycetes</taxon>
        <taxon>Streptosporangiales</taxon>
        <taxon>Thermomonosporaceae</taxon>
        <taxon>Actinomadura</taxon>
    </lineage>
</organism>
<dbReference type="SMART" id="SM00060">
    <property type="entry name" value="FN3"/>
    <property type="match status" value="2"/>
</dbReference>
<evidence type="ECO:0000313" key="7">
    <source>
        <dbReference type="Proteomes" id="UP001500683"/>
    </source>
</evidence>
<dbReference type="Pfam" id="PF20611">
    <property type="entry name" value="DUF6801"/>
    <property type="match status" value="1"/>
</dbReference>
<dbReference type="Gene3D" id="2.60.40.10">
    <property type="entry name" value="Immunoglobulins"/>
    <property type="match status" value="2"/>
</dbReference>
<accession>A0ABP7UVU7</accession>
<protein>
    <recommendedName>
        <fullName evidence="5">Fibronectin type-III domain-containing protein</fullName>
    </recommendedName>
</protein>
<dbReference type="Proteomes" id="UP001500683">
    <property type="component" value="Unassembled WGS sequence"/>
</dbReference>
<keyword evidence="3" id="KW-0624">Polysaccharide degradation</keyword>
<keyword evidence="2" id="KW-0378">Hydrolase</keyword>
<evidence type="ECO:0000256" key="1">
    <source>
        <dbReference type="ARBA" id="ARBA00022737"/>
    </source>
</evidence>
<dbReference type="PANTHER" id="PTHR13817">
    <property type="entry name" value="TITIN"/>
    <property type="match status" value="1"/>
</dbReference>
<gene>
    <name evidence="6" type="ORF">GCM10022214_01050</name>
</gene>
<feature type="compositionally biased region" description="Basic and acidic residues" evidence="4">
    <location>
        <begin position="207"/>
        <end position="222"/>
    </location>
</feature>
<keyword evidence="2" id="KW-0326">Glycosidase</keyword>
<feature type="region of interest" description="Disordered" evidence="4">
    <location>
        <begin position="288"/>
        <end position="318"/>
    </location>
</feature>
<dbReference type="InterPro" id="IPR003961">
    <property type="entry name" value="FN3_dom"/>
</dbReference>
<evidence type="ECO:0000256" key="3">
    <source>
        <dbReference type="ARBA" id="ARBA00023326"/>
    </source>
</evidence>